<proteinExistence type="predicted"/>
<feature type="domain" description="BTB" evidence="4">
    <location>
        <begin position="740"/>
        <end position="807"/>
    </location>
</feature>
<dbReference type="InterPro" id="IPR006652">
    <property type="entry name" value="Kelch_1"/>
</dbReference>
<feature type="compositionally biased region" description="Basic and acidic residues" evidence="3">
    <location>
        <begin position="63"/>
        <end position="120"/>
    </location>
</feature>
<dbReference type="InterPro" id="IPR011333">
    <property type="entry name" value="SKP1/BTB/POZ_sf"/>
</dbReference>
<feature type="region of interest" description="Disordered" evidence="3">
    <location>
        <begin position="545"/>
        <end position="566"/>
    </location>
</feature>
<accession>A0AAW0P637</accession>
<feature type="region of interest" description="Disordered" evidence="3">
    <location>
        <begin position="1"/>
        <end position="23"/>
    </location>
</feature>
<feature type="region of interest" description="Disordered" evidence="3">
    <location>
        <begin position="156"/>
        <end position="197"/>
    </location>
</feature>
<dbReference type="SUPFAM" id="SSF117281">
    <property type="entry name" value="Kelch motif"/>
    <property type="match status" value="1"/>
</dbReference>
<dbReference type="Pfam" id="PF21536">
    <property type="entry name" value="BTB_KLHL33"/>
    <property type="match status" value="1"/>
</dbReference>
<dbReference type="Gene3D" id="1.25.40.420">
    <property type="match status" value="1"/>
</dbReference>
<dbReference type="InterPro" id="IPR015915">
    <property type="entry name" value="Kelch-typ_b-propeller"/>
</dbReference>
<dbReference type="SMART" id="SM00875">
    <property type="entry name" value="BACK"/>
    <property type="match status" value="1"/>
</dbReference>
<evidence type="ECO:0000256" key="1">
    <source>
        <dbReference type="ARBA" id="ARBA00022441"/>
    </source>
</evidence>
<reference evidence="6" key="1">
    <citation type="submission" date="2024-04" db="EMBL/GenBank/DDBJ databases">
        <title>Salinicola lusitanus LLJ914,a marine bacterium isolated from the Okinawa Trough.</title>
        <authorList>
            <person name="Li J."/>
        </authorList>
    </citation>
    <scope>NUCLEOTIDE SEQUENCE [LARGE SCALE GENOMIC DNA]</scope>
</reference>
<dbReference type="Pfam" id="PF24981">
    <property type="entry name" value="Beta-prop_ATRN-LZTR1"/>
    <property type="match status" value="1"/>
</dbReference>
<evidence type="ECO:0000256" key="3">
    <source>
        <dbReference type="SAM" id="MobiDB-lite"/>
    </source>
</evidence>
<keyword evidence="6" id="KW-1185">Reference proteome</keyword>
<dbReference type="SUPFAM" id="SSF54695">
    <property type="entry name" value="POZ domain"/>
    <property type="match status" value="2"/>
</dbReference>
<evidence type="ECO:0000256" key="2">
    <source>
        <dbReference type="ARBA" id="ARBA00022737"/>
    </source>
</evidence>
<feature type="region of interest" description="Disordered" evidence="3">
    <location>
        <begin position="38"/>
        <end position="120"/>
    </location>
</feature>
<evidence type="ECO:0000313" key="5">
    <source>
        <dbReference type="EMBL" id="KAK7910391.1"/>
    </source>
</evidence>
<feature type="compositionally biased region" description="Acidic residues" evidence="3">
    <location>
        <begin position="45"/>
        <end position="62"/>
    </location>
</feature>
<keyword evidence="2" id="KW-0677">Repeat</keyword>
<dbReference type="InterPro" id="IPR011705">
    <property type="entry name" value="BACK"/>
</dbReference>
<dbReference type="PANTHER" id="PTHR45632">
    <property type="entry name" value="LD33804P"/>
    <property type="match status" value="1"/>
</dbReference>
<gene>
    <name evidence="5" type="ORF">WMY93_015075</name>
</gene>
<name>A0AAW0P637_9GOBI</name>
<feature type="domain" description="BTB" evidence="4">
    <location>
        <begin position="606"/>
        <end position="678"/>
    </location>
</feature>
<feature type="compositionally biased region" description="Low complexity" evidence="3">
    <location>
        <begin position="281"/>
        <end position="291"/>
    </location>
</feature>
<dbReference type="Pfam" id="PF00651">
    <property type="entry name" value="BTB"/>
    <property type="match status" value="1"/>
</dbReference>
<sequence length="1300" mass="148772">MAVANPWMHQSWSECKKEREEGRKRRLSWMQRVMRWDKLNANGESQEEPDDDEDGDVSDEELGEKRLEDSRKIVETQSERQDLEQNKQAEIGKKLEELQRIGSDDDDENFKSVSDEEIQDSRLEGHRKKIEKRKARRGLEECEQAKVVKEWQKTELENQDASGSLEQDFERENQSASATFNRLSPHSDSLISSENDSVQLQQTEKHFEDFDDVSDNLEESLLDVAIAGPMEVANHNNFLFEVRFKTKDHLKRSRDKDDVTNNGQGEETDVKELEQQLEFHSSSQSSTSGISENRERYSEKSYNQVIKETRDVDTNCKDVGESAATPRDEFEFCHPHNSENDGQCSEQSYYQDSDVNRLECQAEVEEFASKWKDGSEFDYLSQYSTSVSENWEYFDEASCSQEPKYLEGRSFEKLTKDGGARWQEVDDLAANPKDDMGDSNQNSASTCFENWRRFYEVRYNQDTEEDADLNANRSEDLTEDSSELDFGEFQYLTEDGSENRQQGYAEFYNVVEETAKDLEVNGMEDLTNDDEFKTSMQEEVEEVAKQTADEHLTEEETTTTDEDDDVLGDEDTDCYDLNEIKLYKQDNHANEIFQTLAEFKDAQILTDLKLKTSDGKSMYVHAIVLSAVSFLARRYLNKQHIWFWDRKTEEIVVGPEVEFEALEAVVEFAYTGAIKCLNGLNVGEIKTAARFLSAPRIMELCDRELSKAKSKSKEKIVPVSTELRKNLQSIEELWSHEMGCDVTLDVLSASFQVHKVILAACSDYFRAMFTLGMRESSQSSVYLQFLSAPELEALLDCSYTGSISLSWNCIFEITSTALQLQYQPALDLCLRFLQREINPHSCLDVASFAEAFGIVKLLDHAEDYVLRQFQKVSRTPKFKDLPSRNLLRYLNSFALCVPSELVVFRAVVDWIQAKPKRRLKLAKELMKTIHFPLMTFKEFKEVQALNMWSNDSLKELYEAIFEDFCSNEIETQSKCRIYLPKESLVLSGGDQISEDLGTRSVSKDLWFGNSLRNHTGIKKAMEWRQLGEMPEPARFSHEVAVIQGQLYMLGGKKYYGTGDTLNSFYRYDPLENSWEELPSMHQARCSFSLVVLESKLYAIGGQCHPDYLETVEQYCPSANSWSFACPLDLPLGGHVARVFTGQIYISGGLNNDYNCLSSMLAYHPEKGSTYLENMSHPRALHCMEVLGEFLFVAGGLSQTDSAGVIDMLACEMYNPEADSWTCFSSLPVPHVGAGSSVLEGKFYVLGGYSQEDYSDTKMVHRYDPATEQWENMGKMPGPNNDLRACVLSLPEHLRLCPDET</sequence>
<dbReference type="PROSITE" id="PS50097">
    <property type="entry name" value="BTB"/>
    <property type="match status" value="2"/>
</dbReference>
<evidence type="ECO:0000259" key="4">
    <source>
        <dbReference type="PROSITE" id="PS50097"/>
    </source>
</evidence>
<organism evidence="5 6">
    <name type="scientific">Mugilogobius chulae</name>
    <name type="common">yellowstripe goby</name>
    <dbReference type="NCBI Taxonomy" id="88201"/>
    <lineage>
        <taxon>Eukaryota</taxon>
        <taxon>Metazoa</taxon>
        <taxon>Chordata</taxon>
        <taxon>Craniata</taxon>
        <taxon>Vertebrata</taxon>
        <taxon>Euteleostomi</taxon>
        <taxon>Actinopterygii</taxon>
        <taxon>Neopterygii</taxon>
        <taxon>Teleostei</taxon>
        <taxon>Neoteleostei</taxon>
        <taxon>Acanthomorphata</taxon>
        <taxon>Gobiaria</taxon>
        <taxon>Gobiiformes</taxon>
        <taxon>Gobioidei</taxon>
        <taxon>Gobiidae</taxon>
        <taxon>Gobionellinae</taxon>
        <taxon>Mugilogobius</taxon>
    </lineage>
</organism>
<dbReference type="Pfam" id="PF07707">
    <property type="entry name" value="BACK"/>
    <property type="match status" value="1"/>
</dbReference>
<evidence type="ECO:0000313" key="6">
    <source>
        <dbReference type="Proteomes" id="UP001460270"/>
    </source>
</evidence>
<dbReference type="InterPro" id="IPR056737">
    <property type="entry name" value="Beta-prop_ATRN-MKLN-like"/>
</dbReference>
<protein>
    <recommendedName>
        <fullName evidence="4">BTB domain-containing protein</fullName>
    </recommendedName>
</protein>
<dbReference type="EMBL" id="JBBPFD010000010">
    <property type="protein sequence ID" value="KAK7910391.1"/>
    <property type="molecule type" value="Genomic_DNA"/>
</dbReference>
<dbReference type="Gene3D" id="2.120.10.80">
    <property type="entry name" value="Kelch-type beta propeller"/>
    <property type="match status" value="1"/>
</dbReference>
<dbReference type="Gene3D" id="3.30.710.10">
    <property type="entry name" value="Potassium Channel Kv1.1, Chain A"/>
    <property type="match status" value="2"/>
</dbReference>
<feature type="compositionally biased region" description="Polar residues" evidence="3">
    <location>
        <begin position="174"/>
        <end position="197"/>
    </location>
</feature>
<dbReference type="SMART" id="SM00225">
    <property type="entry name" value="BTB"/>
    <property type="match status" value="2"/>
</dbReference>
<comment type="caution">
    <text evidence="5">The sequence shown here is derived from an EMBL/GenBank/DDBJ whole genome shotgun (WGS) entry which is preliminary data.</text>
</comment>
<feature type="region of interest" description="Disordered" evidence="3">
    <location>
        <begin position="274"/>
        <end position="302"/>
    </location>
</feature>
<dbReference type="InterPro" id="IPR000210">
    <property type="entry name" value="BTB/POZ_dom"/>
</dbReference>
<keyword evidence="1" id="KW-0880">Kelch repeat</keyword>
<dbReference type="Proteomes" id="UP001460270">
    <property type="component" value="Unassembled WGS sequence"/>
</dbReference>
<feature type="compositionally biased region" description="Acidic residues" evidence="3">
    <location>
        <begin position="552"/>
        <end position="566"/>
    </location>
</feature>
<feature type="compositionally biased region" description="Basic and acidic residues" evidence="3">
    <location>
        <begin position="14"/>
        <end position="23"/>
    </location>
</feature>
<dbReference type="PANTHER" id="PTHR45632:SF14">
    <property type="entry name" value="KELCH-LIKE PROTEIN 33"/>
    <property type="match status" value="1"/>
</dbReference>
<dbReference type="SMART" id="SM00612">
    <property type="entry name" value="Kelch"/>
    <property type="match status" value="5"/>
</dbReference>